<evidence type="ECO:0000313" key="18">
    <source>
        <dbReference type="EMBL" id="CUQ81758.1"/>
    </source>
</evidence>
<accession>A0A174ZBW4</accession>
<keyword evidence="10 14" id="KW-0012">Acyltransferase</keyword>
<evidence type="ECO:0000256" key="5">
    <source>
        <dbReference type="ARBA" id="ARBA00022516"/>
    </source>
</evidence>
<evidence type="ECO:0000256" key="10">
    <source>
        <dbReference type="ARBA" id="ARBA00023315"/>
    </source>
</evidence>
<keyword evidence="6 14" id="KW-0808">Transferase</keyword>
<feature type="domain" description="Ketosynthase family 3 (KS3)" evidence="17">
    <location>
        <begin position="1"/>
        <end position="408"/>
    </location>
</feature>
<evidence type="ECO:0000256" key="15">
    <source>
        <dbReference type="PIRSR" id="PIRSR000447-1"/>
    </source>
</evidence>
<gene>
    <name evidence="18" type="primary">fabF</name>
    <name evidence="18" type="ORF">ERS852540_00339</name>
</gene>
<evidence type="ECO:0000256" key="11">
    <source>
        <dbReference type="ARBA" id="ARBA00024006"/>
    </source>
</evidence>
<dbReference type="InterPro" id="IPR018201">
    <property type="entry name" value="Ketoacyl_synth_AS"/>
</dbReference>
<evidence type="ECO:0000256" key="13">
    <source>
        <dbReference type="ARBA" id="ARBA00047659"/>
    </source>
</evidence>
<keyword evidence="5 14" id="KW-0444">Lipid biosynthesis</keyword>
<evidence type="ECO:0000256" key="6">
    <source>
        <dbReference type="ARBA" id="ARBA00022679"/>
    </source>
</evidence>
<evidence type="ECO:0000313" key="19">
    <source>
        <dbReference type="Proteomes" id="UP000095662"/>
    </source>
</evidence>
<dbReference type="AlphaFoldDB" id="A0A174ZBW4"/>
<dbReference type="PROSITE" id="PS52004">
    <property type="entry name" value="KS3_2"/>
    <property type="match status" value="1"/>
</dbReference>
<reference evidence="18 19" key="1">
    <citation type="submission" date="2015-09" db="EMBL/GenBank/DDBJ databases">
        <authorList>
            <consortium name="Pathogen Informatics"/>
        </authorList>
    </citation>
    <scope>NUCLEOTIDE SEQUENCE [LARGE SCALE GENOMIC DNA]</scope>
    <source>
        <strain evidence="18 19">2789STDY5834928</strain>
    </source>
</reference>
<comment type="catalytic activity">
    <reaction evidence="13 14">
        <text>a fatty acyl-[ACP] + malonyl-[ACP] + H(+) = a 3-oxoacyl-[ACP] + holo-[ACP] + CO2</text>
        <dbReference type="Rhea" id="RHEA:22836"/>
        <dbReference type="Rhea" id="RHEA-COMP:9623"/>
        <dbReference type="Rhea" id="RHEA-COMP:9685"/>
        <dbReference type="Rhea" id="RHEA-COMP:9916"/>
        <dbReference type="Rhea" id="RHEA-COMP:14125"/>
        <dbReference type="ChEBI" id="CHEBI:15378"/>
        <dbReference type="ChEBI" id="CHEBI:16526"/>
        <dbReference type="ChEBI" id="CHEBI:64479"/>
        <dbReference type="ChEBI" id="CHEBI:78449"/>
        <dbReference type="ChEBI" id="CHEBI:78776"/>
        <dbReference type="ChEBI" id="CHEBI:138651"/>
    </reaction>
</comment>
<dbReference type="NCBIfam" id="NF005589">
    <property type="entry name" value="PRK07314.1"/>
    <property type="match status" value="1"/>
</dbReference>
<comment type="catalytic activity">
    <reaction evidence="12 14">
        <text>(9Z)-hexadecenoyl-[ACP] + malonyl-[ACP] + H(+) = 3-oxo-(11Z)-octadecenoyl-[ACP] + holo-[ACP] + CO2</text>
        <dbReference type="Rhea" id="RHEA:55040"/>
        <dbReference type="Rhea" id="RHEA-COMP:9623"/>
        <dbReference type="Rhea" id="RHEA-COMP:9685"/>
        <dbReference type="Rhea" id="RHEA-COMP:10800"/>
        <dbReference type="Rhea" id="RHEA-COMP:14074"/>
        <dbReference type="ChEBI" id="CHEBI:15378"/>
        <dbReference type="ChEBI" id="CHEBI:16526"/>
        <dbReference type="ChEBI" id="CHEBI:64479"/>
        <dbReference type="ChEBI" id="CHEBI:78449"/>
        <dbReference type="ChEBI" id="CHEBI:83989"/>
        <dbReference type="ChEBI" id="CHEBI:138538"/>
        <dbReference type="EC" id="2.3.1.179"/>
    </reaction>
</comment>
<feature type="active site" description="For beta-ketoacyl synthase activity" evidence="15">
    <location>
        <position position="162"/>
    </location>
</feature>
<evidence type="ECO:0000259" key="17">
    <source>
        <dbReference type="PROSITE" id="PS52004"/>
    </source>
</evidence>
<dbReference type="PIRSF" id="PIRSF000447">
    <property type="entry name" value="KAS_II"/>
    <property type="match status" value="1"/>
</dbReference>
<dbReference type="EC" id="2.3.1.179" evidence="3 14"/>
<evidence type="ECO:0000256" key="3">
    <source>
        <dbReference type="ARBA" id="ARBA00012356"/>
    </source>
</evidence>
<evidence type="ECO:0000256" key="7">
    <source>
        <dbReference type="ARBA" id="ARBA00022832"/>
    </source>
</evidence>
<keyword evidence="9 14" id="KW-0275">Fatty acid biosynthesis</keyword>
<dbReference type="GO" id="GO:0006633">
    <property type="term" value="P:fatty acid biosynthetic process"/>
    <property type="evidence" value="ECO:0007669"/>
    <property type="project" value="UniProtKB-UniRule"/>
</dbReference>
<dbReference type="STRING" id="39492.ERS852540_00339"/>
<dbReference type="Pfam" id="PF00109">
    <property type="entry name" value="ketoacyl-synt"/>
    <property type="match status" value="1"/>
</dbReference>
<proteinExistence type="inferred from homology"/>
<dbReference type="NCBIfam" id="TIGR03150">
    <property type="entry name" value="fabF"/>
    <property type="match status" value="1"/>
</dbReference>
<dbReference type="PANTHER" id="PTHR11712:SF336">
    <property type="entry name" value="3-OXOACYL-[ACYL-CARRIER-PROTEIN] SYNTHASE, MITOCHONDRIAL"/>
    <property type="match status" value="1"/>
</dbReference>
<sequence length="411" mass="43588">MSRVVITGVGVVSPIGNTKEEFWNSLMEGKHGFTLEQWFPGQSEELNVKASVKDFSADGLFDKKELRRTDIITQYAVYAADKAIKDAGSDFKDLDPYRCGVIIGSGIGGMETTQEELLAYHNKGNKRVSVFTIPKMIGNMAAGTVAIRTGFKGVNYCTVSACASGTHAIGEAFHAIKNGYMDVAIAGGTEKCSIGFAYAGFNNMHAVTKSTDVDRASIPFDAERSGFVLGDGSGIVILEEYEHAKARGANIYAEIIGYGATCDAYHETSPDPEGKGGAKAMEFAVKESGRAPETFNYLNAHGTSTPMNDKTETAAVKLVFGEHAKNMVINSTKSMTGHLLGAAGGVEAVACALQIKNSKVHRTLGLKVADPECDLDYAADGTRDMKITGALSNSLGFGGHNACIAFAPVED</sequence>
<organism evidence="18 19">
    <name type="scientific">[Eubacterium] siraeum</name>
    <dbReference type="NCBI Taxonomy" id="39492"/>
    <lineage>
        <taxon>Bacteria</taxon>
        <taxon>Bacillati</taxon>
        <taxon>Bacillota</taxon>
        <taxon>Clostridia</taxon>
        <taxon>Eubacteriales</taxon>
        <taxon>Oscillospiraceae</taxon>
        <taxon>Oscillospiraceae incertae sedis</taxon>
    </lineage>
</organism>
<dbReference type="Proteomes" id="UP000095662">
    <property type="component" value="Unassembled WGS sequence"/>
</dbReference>
<dbReference type="GO" id="GO:0005829">
    <property type="term" value="C:cytosol"/>
    <property type="evidence" value="ECO:0007669"/>
    <property type="project" value="TreeGrafter"/>
</dbReference>
<dbReference type="OrthoDB" id="9808669at2"/>
<name>A0A174ZBW4_9FIRM</name>
<dbReference type="Pfam" id="PF02801">
    <property type="entry name" value="Ketoacyl-synt_C"/>
    <property type="match status" value="1"/>
</dbReference>
<dbReference type="EMBL" id="CZBY01000002">
    <property type="protein sequence ID" value="CUQ81758.1"/>
    <property type="molecule type" value="Genomic_DNA"/>
</dbReference>
<evidence type="ECO:0000256" key="14">
    <source>
        <dbReference type="PIRNR" id="PIRNR000447"/>
    </source>
</evidence>
<dbReference type="InterPro" id="IPR016039">
    <property type="entry name" value="Thiolase-like"/>
</dbReference>
<evidence type="ECO:0000256" key="2">
    <source>
        <dbReference type="ARBA" id="ARBA00008467"/>
    </source>
</evidence>
<dbReference type="SMART" id="SM00825">
    <property type="entry name" value="PKS_KS"/>
    <property type="match status" value="1"/>
</dbReference>
<dbReference type="UniPathway" id="UPA00094"/>
<evidence type="ECO:0000256" key="8">
    <source>
        <dbReference type="ARBA" id="ARBA00023098"/>
    </source>
</evidence>
<evidence type="ECO:0000256" key="9">
    <source>
        <dbReference type="ARBA" id="ARBA00023160"/>
    </source>
</evidence>
<dbReference type="GO" id="GO:0004315">
    <property type="term" value="F:3-oxoacyl-[acyl-carrier-protein] synthase activity"/>
    <property type="evidence" value="ECO:0007669"/>
    <property type="project" value="UniProtKB-UniRule"/>
</dbReference>
<comment type="function">
    <text evidence="11 14">Involved in the type II fatty acid elongation cycle. Catalyzes the elongation of a wide range of acyl-ACP by the addition of two carbons from malonyl-ACP to an acyl acceptor. Can efficiently catalyze the conversion of palmitoleoyl-ACP (cis-hexadec-9-enoyl-ACP) to cis-vaccenoyl-ACP (cis-octadec-11-enoyl-ACP), an essential step in the thermal regulation of fatty acid composition.</text>
</comment>
<comment type="similarity">
    <text evidence="2 14 16">Belongs to the thiolase-like superfamily. Beta-ketoacyl-ACP synthases family.</text>
</comment>
<dbReference type="PANTHER" id="PTHR11712">
    <property type="entry name" value="POLYKETIDE SYNTHASE-RELATED"/>
    <property type="match status" value="1"/>
</dbReference>
<comment type="pathway">
    <text evidence="1 14">Lipid metabolism; fatty acid biosynthesis.</text>
</comment>
<dbReference type="FunFam" id="3.40.47.10:FF:000018">
    <property type="entry name" value="3-oxoacyl-[acyl-carrier-protein] synthase 2"/>
    <property type="match status" value="1"/>
</dbReference>
<evidence type="ECO:0000256" key="12">
    <source>
        <dbReference type="ARBA" id="ARBA00047318"/>
    </source>
</evidence>
<keyword evidence="7" id="KW-0276">Fatty acid metabolism</keyword>
<evidence type="ECO:0000256" key="1">
    <source>
        <dbReference type="ARBA" id="ARBA00005194"/>
    </source>
</evidence>
<keyword evidence="8" id="KW-0443">Lipid metabolism</keyword>
<dbReference type="CDD" id="cd00834">
    <property type="entry name" value="KAS_I_II"/>
    <property type="match status" value="1"/>
</dbReference>
<evidence type="ECO:0000256" key="16">
    <source>
        <dbReference type="RuleBase" id="RU003694"/>
    </source>
</evidence>
<dbReference type="InterPro" id="IPR014030">
    <property type="entry name" value="Ketoacyl_synth_N"/>
</dbReference>
<dbReference type="InterPro" id="IPR014031">
    <property type="entry name" value="Ketoacyl_synth_C"/>
</dbReference>
<dbReference type="InterPro" id="IPR017568">
    <property type="entry name" value="3-oxoacyl-ACP_synth-2"/>
</dbReference>
<dbReference type="Gene3D" id="3.40.47.10">
    <property type="match status" value="2"/>
</dbReference>
<dbReference type="InterPro" id="IPR020841">
    <property type="entry name" value="PKS_Beta-ketoAc_synthase_dom"/>
</dbReference>
<dbReference type="SUPFAM" id="SSF53901">
    <property type="entry name" value="Thiolase-like"/>
    <property type="match status" value="2"/>
</dbReference>
<evidence type="ECO:0000256" key="4">
    <source>
        <dbReference type="ARBA" id="ARBA00014657"/>
    </source>
</evidence>
<dbReference type="InterPro" id="IPR000794">
    <property type="entry name" value="Beta-ketoacyl_synthase"/>
</dbReference>
<protein>
    <recommendedName>
        <fullName evidence="4 14">3-oxoacyl-[acyl-carrier-protein] synthase 2</fullName>
        <ecNumber evidence="3 14">2.3.1.179</ecNumber>
    </recommendedName>
</protein>
<dbReference type="PROSITE" id="PS00606">
    <property type="entry name" value="KS3_1"/>
    <property type="match status" value="1"/>
</dbReference>